<organism evidence="1 2">
    <name type="scientific">Coniosporium uncinatum</name>
    <dbReference type="NCBI Taxonomy" id="93489"/>
    <lineage>
        <taxon>Eukaryota</taxon>
        <taxon>Fungi</taxon>
        <taxon>Dikarya</taxon>
        <taxon>Ascomycota</taxon>
        <taxon>Pezizomycotina</taxon>
        <taxon>Dothideomycetes</taxon>
        <taxon>Dothideomycetes incertae sedis</taxon>
        <taxon>Coniosporium</taxon>
    </lineage>
</organism>
<evidence type="ECO:0000313" key="2">
    <source>
        <dbReference type="Proteomes" id="UP001186974"/>
    </source>
</evidence>
<comment type="caution">
    <text evidence="1">The sequence shown here is derived from an EMBL/GenBank/DDBJ whole genome shotgun (WGS) entry which is preliminary data.</text>
</comment>
<accession>A0ACC3DCR9</accession>
<gene>
    <name evidence="1" type="ORF">LTS18_005999</name>
</gene>
<evidence type="ECO:0000313" key="1">
    <source>
        <dbReference type="EMBL" id="KAK3065213.1"/>
    </source>
</evidence>
<keyword evidence="2" id="KW-1185">Reference proteome</keyword>
<protein>
    <submittedName>
        <fullName evidence="1">Uncharacterized protein</fullName>
    </submittedName>
</protein>
<name>A0ACC3DCR9_9PEZI</name>
<sequence>MARREASGEGSEEDSNVDTDEQDEEEGEVDVEDKPSVLTSIQAACLDFCIQLLNQKITRKEYDSALVCALAVLGVKEGGWKGPEQYPPILSAVIKVARFMVVQKALQRSEPFAGEVFEDDSGYDSGVSPPPLGKGCLQFVQEMMDHFMERFMKVEHETGVNRQAMEQYMTQVGAFREMLLVLTHMCGGQPGRGPEVLSIRHSNTVQGGHRNVFIEDAKVVFVTVDHKGYTLSGDVNVIHRYLPREVGELVVWYLWLVLPFVQRMEALVWEMGTISAHMWPREVKGSKWTSERMRRVMKRESKIGLGQEMGTQAYREVAIGISRRFMRGKTAFSRDGDVEEKGAGGDGGDGDDGEIADNQAAHGSHIAGMIYARNIMEQSGVVTSKRDQFRALSEDWHRFLGFRMASDWQGSLGKRKRAPFEVEAEEGRMDR</sequence>
<reference evidence="1" key="1">
    <citation type="submission" date="2024-09" db="EMBL/GenBank/DDBJ databases">
        <title>Black Yeasts Isolated from many extreme environments.</title>
        <authorList>
            <person name="Coleine C."/>
            <person name="Stajich J.E."/>
            <person name="Selbmann L."/>
        </authorList>
    </citation>
    <scope>NUCLEOTIDE SEQUENCE</scope>
    <source>
        <strain evidence="1">CCFEE 5737</strain>
    </source>
</reference>
<dbReference type="Proteomes" id="UP001186974">
    <property type="component" value="Unassembled WGS sequence"/>
</dbReference>
<dbReference type="EMBL" id="JAWDJW010006348">
    <property type="protein sequence ID" value="KAK3065213.1"/>
    <property type="molecule type" value="Genomic_DNA"/>
</dbReference>
<proteinExistence type="predicted"/>